<organism evidence="1 2">
    <name type="scientific">Mycobacterium phage Manad</name>
    <dbReference type="NCBI Taxonomy" id="1486403"/>
    <lineage>
        <taxon>Viruses</taxon>
        <taxon>Duplodnaviria</taxon>
        <taxon>Heunggongvirae</taxon>
        <taxon>Uroviricota</taxon>
        <taxon>Caudoviricetes</taxon>
        <taxon>Bclasvirinae</taxon>
        <taxon>Pegunavirus</taxon>
        <taxon>Pegunavirus manad</taxon>
    </lineage>
</organism>
<dbReference type="RefSeq" id="YP_009043362.1">
    <property type="nucleotide sequence ID" value="NC_024363.1"/>
</dbReference>
<dbReference type="Proteomes" id="UP000203559">
    <property type="component" value="Segment"/>
</dbReference>
<proteinExistence type="predicted"/>
<name>A0A059VFS4_9CAUD</name>
<dbReference type="KEGG" id="vg:19686021"/>
<accession>A0A059VFS4</accession>
<dbReference type="EMBL" id="KJ595576">
    <property type="protein sequence ID" value="AHZ95347.1"/>
    <property type="molecule type" value="Genomic_DNA"/>
</dbReference>
<sequence length="65" mass="7294">MTAPEKARKDRLRPVPRAGLKQIRNGEARYCPSCQTLRRQTDMRITKGGVPICIGCRDNSPRVIG</sequence>
<gene>
    <name evidence="1" type="primary">87</name>
    <name evidence="1" type="ORF">PBI_MANAD_87</name>
</gene>
<reference evidence="1 2" key="1">
    <citation type="submission" date="2014-03" db="EMBL/GenBank/DDBJ databases">
        <authorList>
            <person name="Keyes J.M."/>
            <person name="Palaniappan R.S."/>
            <person name="Soti S."/>
            <person name="Thompson J.R."/>
            <person name="Coody T.K."/>
            <person name="Tekumalla S."/>
            <person name="Morgan A."/>
            <person name="Nelson M.A."/>
            <person name="Hillson S.J."/>
            <person name="Prasetyo J."/>
            <person name="Palomino C."/>
            <person name="Doak A.E."/>
            <person name="Pettis E."/>
            <person name="Harrington E.L."/>
            <person name="Mattivi C.M."/>
            <person name="Trieu M."/>
            <person name="Nelson S.L."/>
            <person name="Pelos C.M."/>
            <person name="Reed S.E."/>
            <person name="Guild N.A."/>
            <person name="Fillman C.L."/>
            <person name="Bradley K.W."/>
            <person name="Clarke D.Q."/>
            <person name="Lewis M.F."/>
            <person name="Barker L.P."/>
            <person name="Bailey C."/>
            <person name="Asai D.J."/>
            <person name="Garber M.L."/>
            <person name="Bowman C.A."/>
            <person name="Russell D.A."/>
            <person name="Pope W.H."/>
            <person name="Jacobs-Sera D."/>
            <person name="Hendrix R.W."/>
            <person name="Hatfull G.F."/>
        </authorList>
    </citation>
    <scope>NUCLEOTIDE SEQUENCE [LARGE SCALE GENOMIC DNA]</scope>
</reference>
<dbReference type="GeneID" id="19686021"/>
<protein>
    <submittedName>
        <fullName evidence="1">Uncharacterized protein</fullName>
    </submittedName>
</protein>
<evidence type="ECO:0000313" key="2">
    <source>
        <dbReference type="Proteomes" id="UP000203559"/>
    </source>
</evidence>
<evidence type="ECO:0000313" key="1">
    <source>
        <dbReference type="EMBL" id="AHZ95347.1"/>
    </source>
</evidence>
<keyword evidence="2" id="KW-1185">Reference proteome</keyword>